<organism evidence="1">
    <name type="scientific">Lichtheimia ramosa</name>
    <dbReference type="NCBI Taxonomy" id="688394"/>
    <lineage>
        <taxon>Eukaryota</taxon>
        <taxon>Fungi</taxon>
        <taxon>Fungi incertae sedis</taxon>
        <taxon>Mucoromycota</taxon>
        <taxon>Mucoromycotina</taxon>
        <taxon>Mucoromycetes</taxon>
        <taxon>Mucorales</taxon>
        <taxon>Lichtheimiaceae</taxon>
        <taxon>Lichtheimia</taxon>
    </lineage>
</organism>
<accession>A0A077WV09</accession>
<evidence type="ECO:0000313" key="1">
    <source>
        <dbReference type="EMBL" id="CDS10507.1"/>
    </source>
</evidence>
<reference evidence="1" key="1">
    <citation type="journal article" date="2014" name="Genome Announc.">
        <title>De novo whole-genome sequence and genome annotation of Lichtheimia ramosa.</title>
        <authorList>
            <person name="Linde J."/>
            <person name="Schwartze V."/>
            <person name="Binder U."/>
            <person name="Lass-Florl C."/>
            <person name="Voigt K."/>
            <person name="Horn F."/>
        </authorList>
    </citation>
    <scope>NUCLEOTIDE SEQUENCE</scope>
    <source>
        <strain evidence="1">JMRC FSU:6197</strain>
    </source>
</reference>
<name>A0A077WV09_9FUNG</name>
<gene>
    <name evidence="1" type="ORF">LRAMOSA03182</name>
</gene>
<proteinExistence type="predicted"/>
<protein>
    <recommendedName>
        <fullName evidence="2">F5/8 type C domain-containing protein</fullName>
    </recommendedName>
</protein>
<sequence>MNNSSKQLPLFRRRHQDNTSFNVTSWLLHHRKRLALISVGILIFLFLGSRSTKSPDYSLQPETTPYRLDLSVWPTTLDNDNEQQQSAFASDMFTVDGPNSDLKAVTAVIYRISQDPDNIVRVVHHLLRYPFIREIYIHNPMTRQKLTVEQLELDINKASHINIEIFDEKNEHLGSFARFTTCAMASFTTCFMQDDTWINQNMDALYLNMIRFPALIHANSPPTLYLDQARRRFYNSVVSMHSGYVDLQYGSFLPRTEAQTFLTKMGKSSLGKDRIRLADIYFALWTNQYPWILENPIHSAAALNESTINQQPSAEWSSRVYSNILQATRRMQRTLEADLSDAPKDFFERLEERPMLGERDARASCTNDRCLFITNMDFMPDPSNLIFNRTEVTTIPDWEKAYNTLGNIPTHEFFAEHAYHMAVDQDPNTCWNTFEKPKKGDYFGLILMGDIRPELLQIYTCNDIQHAEGLFNVEVSKDGNDWIACKTKSTAGWHHVPPRLRIGLDCGQDVESIRAIRISFLQDGPEPFNVCGLGLDSFVV</sequence>
<dbReference type="OrthoDB" id="1684102at2759"/>
<evidence type="ECO:0008006" key="2">
    <source>
        <dbReference type="Google" id="ProtNLM"/>
    </source>
</evidence>
<dbReference type="EMBL" id="LK023335">
    <property type="protein sequence ID" value="CDS10507.1"/>
    <property type="molecule type" value="Genomic_DNA"/>
</dbReference>
<dbReference type="AlphaFoldDB" id="A0A077WV09"/>